<accession>A0A7R9Q4Q7</accession>
<dbReference type="PRINTS" id="PR00821">
    <property type="entry name" value="TAGLIPASE"/>
</dbReference>
<dbReference type="InterPro" id="IPR013818">
    <property type="entry name" value="Lipase"/>
</dbReference>
<reference evidence="6" key="1">
    <citation type="submission" date="2020-11" db="EMBL/GenBank/DDBJ databases">
        <authorList>
            <person name="Tran Van P."/>
        </authorList>
    </citation>
    <scope>NUCLEOTIDE SEQUENCE</scope>
</reference>
<dbReference type="PANTHER" id="PTHR11610:SF186">
    <property type="entry name" value="FI22312P1"/>
    <property type="match status" value="1"/>
</dbReference>
<proteinExistence type="inferred from homology"/>
<feature type="domain" description="Lipase" evidence="5">
    <location>
        <begin position="137"/>
        <end position="304"/>
    </location>
</feature>
<dbReference type="EMBL" id="OC863689">
    <property type="protein sequence ID" value="CAD7631188.1"/>
    <property type="molecule type" value="Genomic_DNA"/>
</dbReference>
<organism evidence="6">
    <name type="scientific">Medioppia subpectinata</name>
    <dbReference type="NCBI Taxonomy" id="1979941"/>
    <lineage>
        <taxon>Eukaryota</taxon>
        <taxon>Metazoa</taxon>
        <taxon>Ecdysozoa</taxon>
        <taxon>Arthropoda</taxon>
        <taxon>Chelicerata</taxon>
        <taxon>Arachnida</taxon>
        <taxon>Acari</taxon>
        <taxon>Acariformes</taxon>
        <taxon>Sarcoptiformes</taxon>
        <taxon>Oribatida</taxon>
        <taxon>Brachypylina</taxon>
        <taxon>Oppioidea</taxon>
        <taxon>Oppiidae</taxon>
        <taxon>Medioppia</taxon>
    </lineage>
</organism>
<evidence type="ECO:0000256" key="4">
    <source>
        <dbReference type="RuleBase" id="RU004262"/>
    </source>
</evidence>
<evidence type="ECO:0000313" key="7">
    <source>
        <dbReference type="Proteomes" id="UP000759131"/>
    </source>
</evidence>
<dbReference type="SUPFAM" id="SSF53474">
    <property type="entry name" value="alpha/beta-Hydrolases"/>
    <property type="match status" value="1"/>
</dbReference>
<dbReference type="GO" id="GO:0005615">
    <property type="term" value="C:extracellular space"/>
    <property type="evidence" value="ECO:0007669"/>
    <property type="project" value="TreeGrafter"/>
</dbReference>
<dbReference type="Pfam" id="PF00151">
    <property type="entry name" value="Lipase"/>
    <property type="match status" value="1"/>
</dbReference>
<dbReference type="PANTHER" id="PTHR11610">
    <property type="entry name" value="LIPASE"/>
    <property type="match status" value="1"/>
</dbReference>
<dbReference type="AlphaFoldDB" id="A0A7R9Q4Q7"/>
<evidence type="ECO:0000256" key="2">
    <source>
        <dbReference type="ARBA" id="ARBA00010701"/>
    </source>
</evidence>
<comment type="subcellular location">
    <subcellularLocation>
        <location evidence="1">Secreted</location>
    </subcellularLocation>
</comment>
<keyword evidence="3" id="KW-0964">Secreted</keyword>
<dbReference type="GO" id="GO:0016298">
    <property type="term" value="F:lipase activity"/>
    <property type="evidence" value="ECO:0007669"/>
    <property type="project" value="InterPro"/>
</dbReference>
<evidence type="ECO:0000313" key="6">
    <source>
        <dbReference type="EMBL" id="CAD7631188.1"/>
    </source>
</evidence>
<gene>
    <name evidence="6" type="ORF">OSB1V03_LOCUS11597</name>
</gene>
<dbReference type="InterPro" id="IPR029058">
    <property type="entry name" value="AB_hydrolase_fold"/>
</dbReference>
<evidence type="ECO:0000256" key="3">
    <source>
        <dbReference type="ARBA" id="ARBA00022525"/>
    </source>
</evidence>
<name>A0A7R9Q4Q7_9ACAR</name>
<dbReference type="Proteomes" id="UP000759131">
    <property type="component" value="Unassembled WGS sequence"/>
</dbReference>
<comment type="similarity">
    <text evidence="2 4">Belongs to the AB hydrolase superfamily. Lipase family.</text>
</comment>
<evidence type="ECO:0000259" key="5">
    <source>
        <dbReference type="Pfam" id="PF00151"/>
    </source>
</evidence>
<protein>
    <recommendedName>
        <fullName evidence="5">Lipase domain-containing protein</fullName>
    </recommendedName>
</protein>
<sequence length="304" mass="34559">MTVGWVIPHNDPILKLWTLTATVTHSRGRADTAVTLPLPFLTFLIKSFETILQFSIVLLSCLREVIANQIHYSDTQLETDYDLDVSDFLVWSTIATSLAKWSDTKKAKWRKLNQERAAAKNRTTHRRHRRRRDEEMVCYKSFGCFRDEGPFDYLDTLPASPESIATTFTLYTRKNSVDGEKLDYENSTTVLKSNFNSSNPIKIIIHGFGSSGRRPWVLQMTEAFLFMEDMNLIVVDWENGAQLPNYVQAAANTQLIGKQIALLIRMINFNKGLAPEDYHLIGFSLGAHVAGFTGMEISNISRIT</sequence>
<keyword evidence="7" id="KW-1185">Reference proteome</keyword>
<dbReference type="InterPro" id="IPR000734">
    <property type="entry name" value="TAG_lipase"/>
</dbReference>
<dbReference type="OrthoDB" id="6422033at2759"/>
<dbReference type="GO" id="GO:0016042">
    <property type="term" value="P:lipid catabolic process"/>
    <property type="evidence" value="ECO:0007669"/>
    <property type="project" value="TreeGrafter"/>
</dbReference>
<dbReference type="EMBL" id="CAJPIZ010009114">
    <property type="protein sequence ID" value="CAG2111618.1"/>
    <property type="molecule type" value="Genomic_DNA"/>
</dbReference>
<feature type="non-terminal residue" evidence="6">
    <location>
        <position position="304"/>
    </location>
</feature>
<evidence type="ECO:0000256" key="1">
    <source>
        <dbReference type="ARBA" id="ARBA00004613"/>
    </source>
</evidence>
<dbReference type="Gene3D" id="3.40.50.1820">
    <property type="entry name" value="alpha/beta hydrolase"/>
    <property type="match status" value="1"/>
</dbReference>